<dbReference type="EMBL" id="ASPP01020306">
    <property type="protein sequence ID" value="ETO13947.1"/>
    <property type="molecule type" value="Genomic_DNA"/>
</dbReference>
<dbReference type="AlphaFoldDB" id="X6MKI1"/>
<proteinExistence type="predicted"/>
<dbReference type="Proteomes" id="UP000023152">
    <property type="component" value="Unassembled WGS sequence"/>
</dbReference>
<feature type="non-terminal residue" evidence="1">
    <location>
        <position position="1"/>
    </location>
</feature>
<protein>
    <submittedName>
        <fullName evidence="1">Uncharacterized protein</fullName>
    </submittedName>
</protein>
<reference evidence="1 2" key="1">
    <citation type="journal article" date="2013" name="Curr. Biol.">
        <title>The Genome of the Foraminiferan Reticulomyxa filosa.</title>
        <authorList>
            <person name="Glockner G."/>
            <person name="Hulsmann N."/>
            <person name="Schleicher M."/>
            <person name="Noegel A.A."/>
            <person name="Eichinger L."/>
            <person name="Gallinger C."/>
            <person name="Pawlowski J."/>
            <person name="Sierra R."/>
            <person name="Euteneuer U."/>
            <person name="Pillet L."/>
            <person name="Moustafa A."/>
            <person name="Platzer M."/>
            <person name="Groth M."/>
            <person name="Szafranski K."/>
            <person name="Schliwa M."/>
        </authorList>
    </citation>
    <scope>NUCLEOTIDE SEQUENCE [LARGE SCALE GENOMIC DNA]</scope>
</reference>
<accession>X6MKI1</accession>
<organism evidence="1 2">
    <name type="scientific">Reticulomyxa filosa</name>
    <dbReference type="NCBI Taxonomy" id="46433"/>
    <lineage>
        <taxon>Eukaryota</taxon>
        <taxon>Sar</taxon>
        <taxon>Rhizaria</taxon>
        <taxon>Retaria</taxon>
        <taxon>Foraminifera</taxon>
        <taxon>Monothalamids</taxon>
        <taxon>Reticulomyxidae</taxon>
        <taxon>Reticulomyxa</taxon>
    </lineage>
</organism>
<evidence type="ECO:0000313" key="2">
    <source>
        <dbReference type="Proteomes" id="UP000023152"/>
    </source>
</evidence>
<comment type="caution">
    <text evidence="1">The sequence shown here is derived from an EMBL/GenBank/DDBJ whole genome shotgun (WGS) entry which is preliminary data.</text>
</comment>
<evidence type="ECO:0000313" key="1">
    <source>
        <dbReference type="EMBL" id="ETO13947.1"/>
    </source>
</evidence>
<gene>
    <name evidence="1" type="ORF">RFI_23417</name>
</gene>
<name>X6MKI1_RETFI</name>
<keyword evidence="2" id="KW-1185">Reference proteome</keyword>
<sequence length="443" mass="51257">YEVVRQLLSESRDVLEWINSAKGAEEEEEESEKDKGVDQSMLRDLQLYRYFASHCNHFEDISNPCWTAKGVNKSKTDDLSAQYWNSSMSVEQKSKGLRRQSCASVDSPSRKRGVSVFREYYLRSLLYPWCKCDSNTYLRELIHSQRYDVCQASPGSFSLKSCAGIPLHPCVLKVRVTMDLMLDFFCADDTLTTAKSRKLKFMQVSQSSDGIRRWSLHNSLSAQPPVLMRKLSESGDCLKKDYVIITVPIENFGTMSVQAFFHTLIRCIANTVAGGTCQSLLPPDEKERIHQDLFLTDELLQLRFLKEDHSYVIRSFEKDNPSSQETPVFNEHKFDKKLFLKHAKSLKLLALKMTGQSEYIFYNNVEQDKIYDYKCVRYALAHQFDPGMHCALTLVHLTKYPTAIAQLHVCLWRRRGGGTETKKKKKKKKKKRVFFSILLHWIC</sequence>